<dbReference type="RefSeq" id="XP_027206162.1">
    <property type="nucleotide sequence ID" value="XM_027350361.1"/>
</dbReference>
<feature type="chain" id="PRO_5028129966" evidence="3">
    <location>
        <begin position="26"/>
        <end position="343"/>
    </location>
</feature>
<sequence length="343" mass="36783">MKSSLWPSVLMIIIVVSSSSSSVKSSIVNTGSSAVARSEDGHGNYIFGYDENHSTGGSFRKEKGGPGIQIGSYGLRDSDGRMRIVNYVADVNGFRASVETNEPGTINGHPDVGNKAGKITRHDNGGGTFFYSSSTEHIAPVLPQVYHHNGGGDSHISYPNYGGGGGGANYAFSKANLQVPKQNDYYSALQSFYNNYHQHLSGGYLPKPKPMSYSSSTTHIAPMVPFLPKSYPQQSPSISQTLPAFSALLPQSPLPALRPAQQILAKNQQSLVEKLTKNDPILNGYLAQQPNLQQLSGNVQPIVVKKQQQQPESPISTAQATILTSDGLSIPLSLSIHGLHKSY</sequence>
<dbReference type="InterPro" id="IPR000618">
    <property type="entry name" value="Insect_cuticle"/>
</dbReference>
<keyword evidence="4" id="KW-1185">Reference proteome</keyword>
<dbReference type="GO" id="GO:0062129">
    <property type="term" value="C:chitin-based extracellular matrix"/>
    <property type="evidence" value="ECO:0007669"/>
    <property type="project" value="TreeGrafter"/>
</dbReference>
<evidence type="ECO:0000313" key="5">
    <source>
        <dbReference type="RefSeq" id="XP_027206162.1"/>
    </source>
</evidence>
<dbReference type="InterPro" id="IPR050468">
    <property type="entry name" value="Cuticle_Struct_Prot"/>
</dbReference>
<reference evidence="5" key="1">
    <citation type="submission" date="2025-08" db="UniProtKB">
        <authorList>
            <consortium name="RefSeq"/>
        </authorList>
    </citation>
    <scope>IDENTIFICATION</scope>
    <source>
        <strain evidence="5">Airmid</strain>
    </source>
</reference>
<evidence type="ECO:0000256" key="2">
    <source>
        <dbReference type="PROSITE-ProRule" id="PRU00497"/>
    </source>
</evidence>
<dbReference type="InterPro" id="IPR031311">
    <property type="entry name" value="CHIT_BIND_RR_consensus"/>
</dbReference>
<evidence type="ECO:0000313" key="4">
    <source>
        <dbReference type="Proteomes" id="UP000515146"/>
    </source>
</evidence>
<dbReference type="PANTHER" id="PTHR10380">
    <property type="entry name" value="CUTICLE PROTEIN"/>
    <property type="match status" value="1"/>
</dbReference>
<dbReference type="Pfam" id="PF00379">
    <property type="entry name" value="Chitin_bind_4"/>
    <property type="match status" value="1"/>
</dbReference>
<keyword evidence="3" id="KW-0732">Signal</keyword>
<dbReference type="Proteomes" id="UP000515146">
    <property type="component" value="Unplaced"/>
</dbReference>
<dbReference type="GO" id="GO:0008010">
    <property type="term" value="F:structural constituent of chitin-based larval cuticle"/>
    <property type="evidence" value="ECO:0007669"/>
    <property type="project" value="TreeGrafter"/>
</dbReference>
<feature type="signal peptide" evidence="3">
    <location>
        <begin position="1"/>
        <end position="25"/>
    </location>
</feature>
<dbReference type="InParanoid" id="A0A6P6YLS8"/>
<dbReference type="PROSITE" id="PS51155">
    <property type="entry name" value="CHIT_BIND_RR_2"/>
    <property type="match status" value="1"/>
</dbReference>
<name>A0A6P6YLS8_DERPT</name>
<dbReference type="KEGG" id="dpte:113799680"/>
<keyword evidence="1 2" id="KW-0193">Cuticle</keyword>
<dbReference type="OrthoDB" id="8021718at2759"/>
<evidence type="ECO:0000256" key="1">
    <source>
        <dbReference type="ARBA" id="ARBA00022460"/>
    </source>
</evidence>
<dbReference type="PANTHER" id="PTHR10380:SF173">
    <property type="entry name" value="CUTICULAR PROTEIN 47EF, ISOFORM C-RELATED"/>
    <property type="match status" value="1"/>
</dbReference>
<protein>
    <submittedName>
        <fullName evidence="5">Uncharacterized protein LOC113799680</fullName>
    </submittedName>
</protein>
<gene>
    <name evidence="5" type="primary">LOC113799680</name>
</gene>
<proteinExistence type="predicted"/>
<dbReference type="PROSITE" id="PS00233">
    <property type="entry name" value="CHIT_BIND_RR_1"/>
    <property type="match status" value="1"/>
</dbReference>
<evidence type="ECO:0000256" key="3">
    <source>
        <dbReference type="SAM" id="SignalP"/>
    </source>
</evidence>
<organism evidence="4 5">
    <name type="scientific">Dermatophagoides pteronyssinus</name>
    <name type="common">European house dust mite</name>
    <dbReference type="NCBI Taxonomy" id="6956"/>
    <lineage>
        <taxon>Eukaryota</taxon>
        <taxon>Metazoa</taxon>
        <taxon>Ecdysozoa</taxon>
        <taxon>Arthropoda</taxon>
        <taxon>Chelicerata</taxon>
        <taxon>Arachnida</taxon>
        <taxon>Acari</taxon>
        <taxon>Acariformes</taxon>
        <taxon>Sarcoptiformes</taxon>
        <taxon>Astigmata</taxon>
        <taxon>Psoroptidia</taxon>
        <taxon>Analgoidea</taxon>
        <taxon>Pyroglyphidae</taxon>
        <taxon>Dermatophagoidinae</taxon>
        <taxon>Dermatophagoides</taxon>
    </lineage>
</organism>
<accession>A0A6P6YLS8</accession>
<dbReference type="AlphaFoldDB" id="A0A6P6YLS8"/>